<dbReference type="InterPro" id="IPR000620">
    <property type="entry name" value="EamA_dom"/>
</dbReference>
<keyword evidence="3 6" id="KW-0812">Transmembrane</keyword>
<dbReference type="Pfam" id="PF00892">
    <property type="entry name" value="EamA"/>
    <property type="match status" value="2"/>
</dbReference>
<evidence type="ECO:0000256" key="6">
    <source>
        <dbReference type="SAM" id="Phobius"/>
    </source>
</evidence>
<name>A0A7W3JMR8_9MICO</name>
<feature type="transmembrane region" description="Helical" evidence="6">
    <location>
        <begin position="176"/>
        <end position="195"/>
    </location>
</feature>
<keyword evidence="5 6" id="KW-0472">Membrane</keyword>
<feature type="transmembrane region" description="Helical" evidence="6">
    <location>
        <begin position="144"/>
        <end position="164"/>
    </location>
</feature>
<comment type="subcellular location">
    <subcellularLocation>
        <location evidence="1">Membrane</location>
        <topology evidence="1">Multi-pass membrane protein</topology>
    </subcellularLocation>
</comment>
<feature type="transmembrane region" description="Helical" evidence="6">
    <location>
        <begin position="91"/>
        <end position="112"/>
    </location>
</feature>
<dbReference type="AlphaFoldDB" id="A0A7W3JMR8"/>
<feature type="transmembrane region" description="Helical" evidence="6">
    <location>
        <begin position="36"/>
        <end position="54"/>
    </location>
</feature>
<dbReference type="PANTHER" id="PTHR32322">
    <property type="entry name" value="INNER MEMBRANE TRANSPORTER"/>
    <property type="match status" value="1"/>
</dbReference>
<keyword evidence="4 6" id="KW-1133">Transmembrane helix</keyword>
<sequence>MEDKRVRWMLLTAIAPIAWGSTYFVTRHLLPADAALWGSVIRCLPAGLLVLLLARKLPRGSWWWRSTVLGVLNVGGFSVLIYIVGQRIPTSLAASLMSTSAAAMMLFAWLLLRQKPRAAAALGAGVGILGVVIMLGPGAGPVDAWGVVASVGAMLASSVGFVLTTRWGSDVPPLAMTAWQLIAGALVVLPVAVVVEGAPPVLDGGAIAGFVYIIVIATALAYAVWFTGLSKLPAGVVGIIGLLNPVTGVVLGVVLAGEAFGIAQAIGLALVIVGVLWGSLPPRVPSRQLARSDATP</sequence>
<dbReference type="GO" id="GO:0016020">
    <property type="term" value="C:membrane"/>
    <property type="evidence" value="ECO:0007669"/>
    <property type="project" value="UniProtKB-SubCell"/>
</dbReference>
<dbReference type="InterPro" id="IPR037185">
    <property type="entry name" value="EmrE-like"/>
</dbReference>
<feature type="transmembrane region" description="Helical" evidence="6">
    <location>
        <begin position="262"/>
        <end position="280"/>
    </location>
</feature>
<protein>
    <submittedName>
        <fullName evidence="8">Putative blue pigment (Indigoidine) exporter</fullName>
    </submittedName>
</protein>
<feature type="transmembrane region" description="Helical" evidence="6">
    <location>
        <begin position="232"/>
        <end position="256"/>
    </location>
</feature>
<reference evidence="8 9" key="1">
    <citation type="submission" date="2020-07" db="EMBL/GenBank/DDBJ databases">
        <title>Sequencing the genomes of 1000 actinobacteria strains.</title>
        <authorList>
            <person name="Klenk H.-P."/>
        </authorList>
    </citation>
    <scope>NUCLEOTIDE SEQUENCE [LARGE SCALE GENOMIC DNA]</scope>
    <source>
        <strain evidence="8 9">DSM 27576</strain>
    </source>
</reference>
<evidence type="ECO:0000256" key="5">
    <source>
        <dbReference type="ARBA" id="ARBA00023136"/>
    </source>
</evidence>
<dbReference type="InterPro" id="IPR050638">
    <property type="entry name" value="AA-Vitamin_Transporters"/>
</dbReference>
<evidence type="ECO:0000259" key="7">
    <source>
        <dbReference type="Pfam" id="PF00892"/>
    </source>
</evidence>
<evidence type="ECO:0000313" key="9">
    <source>
        <dbReference type="Proteomes" id="UP000526083"/>
    </source>
</evidence>
<accession>A0A7W3JMR8</accession>
<comment type="caution">
    <text evidence="8">The sequence shown here is derived from an EMBL/GenBank/DDBJ whole genome shotgun (WGS) entry which is preliminary data.</text>
</comment>
<gene>
    <name evidence="8" type="ORF">FHX48_000723</name>
</gene>
<dbReference type="PANTHER" id="PTHR32322:SF2">
    <property type="entry name" value="EAMA DOMAIN-CONTAINING PROTEIN"/>
    <property type="match status" value="1"/>
</dbReference>
<dbReference type="EMBL" id="JACGWY010000001">
    <property type="protein sequence ID" value="MBA8815671.1"/>
    <property type="molecule type" value="Genomic_DNA"/>
</dbReference>
<proteinExistence type="inferred from homology"/>
<evidence type="ECO:0000256" key="2">
    <source>
        <dbReference type="ARBA" id="ARBA00007362"/>
    </source>
</evidence>
<feature type="transmembrane region" description="Helical" evidence="6">
    <location>
        <begin position="119"/>
        <end position="138"/>
    </location>
</feature>
<organism evidence="8 9">
    <name type="scientific">Microbacterium halimionae</name>
    <dbReference type="NCBI Taxonomy" id="1526413"/>
    <lineage>
        <taxon>Bacteria</taxon>
        <taxon>Bacillati</taxon>
        <taxon>Actinomycetota</taxon>
        <taxon>Actinomycetes</taxon>
        <taxon>Micrococcales</taxon>
        <taxon>Microbacteriaceae</taxon>
        <taxon>Microbacterium</taxon>
    </lineage>
</organism>
<keyword evidence="9" id="KW-1185">Reference proteome</keyword>
<feature type="domain" description="EamA" evidence="7">
    <location>
        <begin position="7"/>
        <end position="135"/>
    </location>
</feature>
<feature type="domain" description="EamA" evidence="7">
    <location>
        <begin position="145"/>
        <end position="277"/>
    </location>
</feature>
<evidence type="ECO:0000256" key="1">
    <source>
        <dbReference type="ARBA" id="ARBA00004141"/>
    </source>
</evidence>
<dbReference type="Proteomes" id="UP000526083">
    <property type="component" value="Unassembled WGS sequence"/>
</dbReference>
<dbReference type="SUPFAM" id="SSF103481">
    <property type="entry name" value="Multidrug resistance efflux transporter EmrE"/>
    <property type="match status" value="2"/>
</dbReference>
<feature type="transmembrane region" description="Helical" evidence="6">
    <location>
        <begin position="66"/>
        <end position="85"/>
    </location>
</feature>
<evidence type="ECO:0000256" key="4">
    <source>
        <dbReference type="ARBA" id="ARBA00022989"/>
    </source>
</evidence>
<evidence type="ECO:0000256" key="3">
    <source>
        <dbReference type="ARBA" id="ARBA00022692"/>
    </source>
</evidence>
<comment type="similarity">
    <text evidence="2">Belongs to the EamA transporter family.</text>
</comment>
<feature type="transmembrane region" description="Helical" evidence="6">
    <location>
        <begin position="207"/>
        <end position="225"/>
    </location>
</feature>
<dbReference type="RefSeq" id="WP_310734794.1">
    <property type="nucleotide sequence ID" value="NZ_JAAOZB010000002.1"/>
</dbReference>
<evidence type="ECO:0000313" key="8">
    <source>
        <dbReference type="EMBL" id="MBA8815671.1"/>
    </source>
</evidence>